<dbReference type="PANTHER" id="PTHR34115">
    <property type="entry name" value="PROTEIN, PUTATIVE-RELATED"/>
    <property type="match status" value="1"/>
</dbReference>
<reference evidence="2" key="1">
    <citation type="submission" date="2024-03" db="EMBL/GenBank/DDBJ databases">
        <title>WGS assembly of Saponaria officinalis var. Norfolk2.</title>
        <authorList>
            <person name="Jenkins J."/>
            <person name="Shu S."/>
            <person name="Grimwood J."/>
            <person name="Barry K."/>
            <person name="Goodstein D."/>
            <person name="Schmutz J."/>
            <person name="Leebens-Mack J."/>
            <person name="Osbourn A."/>
        </authorList>
    </citation>
    <scope>NUCLEOTIDE SEQUENCE [LARGE SCALE GENOMIC DNA]</scope>
    <source>
        <strain evidence="2">JIC</strain>
    </source>
</reference>
<organism evidence="2 3">
    <name type="scientific">Saponaria officinalis</name>
    <name type="common">Common soapwort</name>
    <name type="synonym">Lychnis saponaria</name>
    <dbReference type="NCBI Taxonomy" id="3572"/>
    <lineage>
        <taxon>Eukaryota</taxon>
        <taxon>Viridiplantae</taxon>
        <taxon>Streptophyta</taxon>
        <taxon>Embryophyta</taxon>
        <taxon>Tracheophyta</taxon>
        <taxon>Spermatophyta</taxon>
        <taxon>Magnoliopsida</taxon>
        <taxon>eudicotyledons</taxon>
        <taxon>Gunneridae</taxon>
        <taxon>Pentapetalae</taxon>
        <taxon>Caryophyllales</taxon>
        <taxon>Caryophyllaceae</taxon>
        <taxon>Caryophylleae</taxon>
        <taxon>Saponaria</taxon>
    </lineage>
</organism>
<keyword evidence="1" id="KW-0472">Membrane</keyword>
<dbReference type="AlphaFoldDB" id="A0AAW1GT56"/>
<protein>
    <submittedName>
        <fullName evidence="2">Uncharacterized protein</fullName>
    </submittedName>
</protein>
<sequence length="181" mass="20612">MQPTNLIVFFGSNYISHPQSPYSNHAHKYHSIFTFMSTIIINLLQLKYQGNQFPSPFETNPTTISVALICFFLYCFFYHNPRFMSRVRVYNYGLNRGMTMVCGSLALACLGSLLFPLSSQTTALHVLYGAIGLVSVLCSAWLCWRRLYRNSSPPRRVNLLPVHTREIRVQPSNQLHGTSGI</sequence>
<gene>
    <name evidence="2" type="ORF">RND81_13G027200</name>
</gene>
<proteinExistence type="predicted"/>
<comment type="caution">
    <text evidence="2">The sequence shown here is derived from an EMBL/GenBank/DDBJ whole genome shotgun (WGS) entry which is preliminary data.</text>
</comment>
<dbReference type="InterPro" id="IPR053258">
    <property type="entry name" value="Ca-permeable_cation_channel"/>
</dbReference>
<name>A0AAW1GT56_SAPOF</name>
<feature type="transmembrane region" description="Helical" evidence="1">
    <location>
        <begin position="29"/>
        <end position="48"/>
    </location>
</feature>
<dbReference type="EMBL" id="JBDFQZ010000013">
    <property type="protein sequence ID" value="KAK9667994.1"/>
    <property type="molecule type" value="Genomic_DNA"/>
</dbReference>
<evidence type="ECO:0000256" key="1">
    <source>
        <dbReference type="SAM" id="Phobius"/>
    </source>
</evidence>
<accession>A0AAW1GT56</accession>
<dbReference type="Proteomes" id="UP001443914">
    <property type="component" value="Unassembled WGS sequence"/>
</dbReference>
<keyword evidence="1" id="KW-1133">Transmembrane helix</keyword>
<dbReference type="PANTHER" id="PTHR34115:SF5">
    <property type="entry name" value="PROTEIN, PUTATIVE-RELATED"/>
    <property type="match status" value="1"/>
</dbReference>
<keyword evidence="1" id="KW-0812">Transmembrane</keyword>
<feature type="transmembrane region" description="Helical" evidence="1">
    <location>
        <begin position="98"/>
        <end position="117"/>
    </location>
</feature>
<evidence type="ECO:0000313" key="2">
    <source>
        <dbReference type="EMBL" id="KAK9667994.1"/>
    </source>
</evidence>
<feature type="transmembrane region" description="Helical" evidence="1">
    <location>
        <begin position="123"/>
        <end position="144"/>
    </location>
</feature>
<feature type="transmembrane region" description="Helical" evidence="1">
    <location>
        <begin position="60"/>
        <end position="77"/>
    </location>
</feature>
<evidence type="ECO:0000313" key="3">
    <source>
        <dbReference type="Proteomes" id="UP001443914"/>
    </source>
</evidence>
<keyword evidence="3" id="KW-1185">Reference proteome</keyword>